<gene>
    <name evidence="1" type="ORF">B0G62_101362</name>
</gene>
<evidence type="ECO:0000313" key="2">
    <source>
        <dbReference type="Proteomes" id="UP000237381"/>
    </source>
</evidence>
<dbReference type="AlphaFoldDB" id="A0A2S4MMJ0"/>
<dbReference type="OrthoDB" id="525131at2"/>
<comment type="caution">
    <text evidence="1">The sequence shown here is derived from an EMBL/GenBank/DDBJ whole genome shotgun (WGS) entry which is preliminary data.</text>
</comment>
<evidence type="ECO:0000313" key="1">
    <source>
        <dbReference type="EMBL" id="POR55966.1"/>
    </source>
</evidence>
<sequence>MSTSAFLDSIAVNIHITYTDGAYADARKVADDLVWLGVHHVREGTPANNFPFSTYLALAQRGIKFNLVVHGELDDSLRQLDRLAAAAPGSIAAVEGYNEIDNFHMSYQGRTGEAAALDSQRALYAHVHGNKALAGVPVYDLTGFNLQHVETRAGSADFANQHAYPQNGDQPASNGSGPAWIAWAADAARKYGLPIVMTEFGYFTIPQSGWIYVGVDEATQAKGVLNGLFSAARLGVTRTYIYELLDEKPDPQNTDNGMHFGLFRNDHTPKPAASTIRNLTAILRATPSGPSNNNSPSYTLSGMPVSGRSLLLSRADGHSLLALWNEVPFWDRATGKPLNAGGVKVQVEFDHAMRSVALYDPTVSADPQMRVDAPLKMTLDVPDHVILLDVTTGIKTGR</sequence>
<accession>A0A2S4MMJ0</accession>
<dbReference type="Gene3D" id="3.20.20.80">
    <property type="entry name" value="Glycosidases"/>
    <property type="match status" value="1"/>
</dbReference>
<proteinExistence type="predicted"/>
<dbReference type="Proteomes" id="UP000237381">
    <property type="component" value="Unassembled WGS sequence"/>
</dbReference>
<name>A0A2S4MMJ0_9BURK</name>
<dbReference type="InterPro" id="IPR017853">
    <property type="entry name" value="GH"/>
</dbReference>
<evidence type="ECO:0008006" key="3">
    <source>
        <dbReference type="Google" id="ProtNLM"/>
    </source>
</evidence>
<dbReference type="EMBL" id="PQGA01000001">
    <property type="protein sequence ID" value="POR55966.1"/>
    <property type="molecule type" value="Genomic_DNA"/>
</dbReference>
<keyword evidence="2" id="KW-1185">Reference proteome</keyword>
<protein>
    <recommendedName>
        <fullName evidence="3">Calcium-binding protein</fullName>
    </recommendedName>
</protein>
<dbReference type="SUPFAM" id="SSF51445">
    <property type="entry name" value="(Trans)glycosidases"/>
    <property type="match status" value="1"/>
</dbReference>
<organism evidence="1 2">
    <name type="scientific">Paraburkholderia eburnea</name>
    <dbReference type="NCBI Taxonomy" id="1189126"/>
    <lineage>
        <taxon>Bacteria</taxon>
        <taxon>Pseudomonadati</taxon>
        <taxon>Pseudomonadota</taxon>
        <taxon>Betaproteobacteria</taxon>
        <taxon>Burkholderiales</taxon>
        <taxon>Burkholderiaceae</taxon>
        <taxon>Paraburkholderia</taxon>
    </lineage>
</organism>
<reference evidence="1 2" key="1">
    <citation type="submission" date="2018-01" db="EMBL/GenBank/DDBJ databases">
        <title>Genomic Encyclopedia of Type Strains, Phase III (KMG-III): the genomes of soil and plant-associated and newly described type strains.</title>
        <authorList>
            <person name="Whitman W."/>
        </authorList>
    </citation>
    <scope>NUCLEOTIDE SEQUENCE [LARGE SCALE GENOMIC DNA]</scope>
    <source>
        <strain evidence="1 2">JCM 18070</strain>
    </source>
</reference>